<protein>
    <submittedName>
        <fullName evidence="2">Putative regulatory protein, FmdB family</fullName>
    </submittedName>
</protein>
<keyword evidence="3" id="KW-1185">Reference proteome</keyword>
<gene>
    <name evidence="2" type="ORF">SAMN05216214_106164</name>
</gene>
<dbReference type="PANTHER" id="PTHR34404:SF2">
    <property type="entry name" value="CONSERVED SERINE RICH PROTEIN"/>
    <property type="match status" value="1"/>
</dbReference>
<dbReference type="AlphaFoldDB" id="A0A1H7L3M3"/>
<dbReference type="Pfam" id="PF09723">
    <property type="entry name" value="Zn_ribbon_8"/>
    <property type="match status" value="1"/>
</dbReference>
<evidence type="ECO:0000259" key="1">
    <source>
        <dbReference type="SMART" id="SM00834"/>
    </source>
</evidence>
<dbReference type="NCBIfam" id="TIGR02605">
    <property type="entry name" value="CxxC_CxxC_SSSS"/>
    <property type="match status" value="1"/>
</dbReference>
<evidence type="ECO:0000313" key="2">
    <source>
        <dbReference type="EMBL" id="SEK93434.1"/>
    </source>
</evidence>
<accession>A0A1H7L3M3</accession>
<organism evidence="2 3">
    <name type="scientific">Atopomonas hussainii</name>
    <dbReference type="NCBI Taxonomy" id="1429083"/>
    <lineage>
        <taxon>Bacteria</taxon>
        <taxon>Pseudomonadati</taxon>
        <taxon>Pseudomonadota</taxon>
        <taxon>Gammaproteobacteria</taxon>
        <taxon>Pseudomonadales</taxon>
        <taxon>Pseudomonadaceae</taxon>
        <taxon>Atopomonas</taxon>
    </lineage>
</organism>
<dbReference type="SMART" id="SM00834">
    <property type="entry name" value="CxxC_CXXC_SSSS"/>
    <property type="match status" value="1"/>
</dbReference>
<dbReference type="STRING" id="1429083.GCA_001885685_01093"/>
<reference evidence="2 3" key="1">
    <citation type="submission" date="2016-10" db="EMBL/GenBank/DDBJ databases">
        <authorList>
            <person name="de Groot N.N."/>
        </authorList>
    </citation>
    <scope>NUCLEOTIDE SEQUENCE [LARGE SCALE GENOMIC DNA]</scope>
    <source>
        <strain evidence="2 3">JCM 19513</strain>
    </source>
</reference>
<name>A0A1H7L3M3_9GAMM</name>
<dbReference type="InterPro" id="IPR013429">
    <property type="entry name" value="Regulatory_FmdB_Zinc_ribbon"/>
</dbReference>
<proteinExistence type="predicted"/>
<feature type="domain" description="Putative regulatory protein FmdB zinc ribbon" evidence="1">
    <location>
        <begin position="40"/>
        <end position="81"/>
    </location>
</feature>
<dbReference type="EMBL" id="FOAS01000006">
    <property type="protein sequence ID" value="SEK93434.1"/>
    <property type="molecule type" value="Genomic_DNA"/>
</dbReference>
<dbReference type="PANTHER" id="PTHR34404">
    <property type="entry name" value="REGULATORY PROTEIN, FMDB FAMILY"/>
    <property type="match status" value="1"/>
</dbReference>
<dbReference type="Proteomes" id="UP000185766">
    <property type="component" value="Unassembled WGS sequence"/>
</dbReference>
<evidence type="ECO:0000313" key="3">
    <source>
        <dbReference type="Proteomes" id="UP000185766"/>
    </source>
</evidence>
<sequence>MQYRKPVAICGAPNGCMRRWNQSIIRGFVGSWLPRLGRCMPIYEYQCQACAHRFEKLQRVSTEPLLECPACAAPALQKLLSLPGFRLGGQGWYETDFKTGNKKNLASSDSASACAAGGCGAGACAAQD</sequence>